<evidence type="ECO:0000259" key="1">
    <source>
        <dbReference type="Pfam" id="PF12728"/>
    </source>
</evidence>
<dbReference type="KEGG" id="bsen:DP114_33645"/>
<sequence>MATLRPSDPLIPTPEVATMAEAALYSLGQFLDNPPDKITLAIIEPPLANAEITLSGDMFRLVTEVLKTISKGHPVTILPLQAELSTQEAADILNVSRPYLVKLLDSGTIPSRKVGVYRRVLASDVLQYKQQNEAARHQALDELTKQAQELDMGY</sequence>
<reference evidence="2 3" key="1">
    <citation type="submission" date="2018-06" db="EMBL/GenBank/DDBJ databases">
        <title>Comparative genomics of Brasilonema spp. strains.</title>
        <authorList>
            <person name="Alvarenga D.O."/>
            <person name="Fiore M.F."/>
            <person name="Varani A.M."/>
        </authorList>
    </citation>
    <scope>NUCLEOTIDE SEQUENCE [LARGE SCALE GENOMIC DNA]</scope>
    <source>
        <strain evidence="2 3">CENA114</strain>
        <plasmid evidence="3">pboct1</plasmid>
    </source>
</reference>
<dbReference type="InterPro" id="IPR010093">
    <property type="entry name" value="SinI_DNA-bd"/>
</dbReference>
<dbReference type="Pfam" id="PF12728">
    <property type="entry name" value="HTH_17"/>
    <property type="match status" value="1"/>
</dbReference>
<dbReference type="Proteomes" id="UP000503129">
    <property type="component" value="Plasmid pBOCT1"/>
</dbReference>
<accession>A0A856MQ58</accession>
<dbReference type="EMBL" id="CP030119">
    <property type="protein sequence ID" value="QDL12692.1"/>
    <property type="molecule type" value="Genomic_DNA"/>
</dbReference>
<feature type="domain" description="Helix-turn-helix" evidence="1">
    <location>
        <begin position="84"/>
        <end position="132"/>
    </location>
</feature>
<proteinExistence type="predicted"/>
<dbReference type="InterPro" id="IPR041657">
    <property type="entry name" value="HTH_17"/>
</dbReference>
<dbReference type="NCBIfam" id="TIGR01764">
    <property type="entry name" value="excise"/>
    <property type="match status" value="1"/>
</dbReference>
<evidence type="ECO:0000313" key="3">
    <source>
        <dbReference type="Proteomes" id="UP000503129"/>
    </source>
</evidence>
<dbReference type="AlphaFoldDB" id="A0A856MQ58"/>
<keyword evidence="3" id="KW-1185">Reference proteome</keyword>
<name>A0A856MQ58_9CYAN</name>
<dbReference type="GO" id="GO:0003677">
    <property type="term" value="F:DNA binding"/>
    <property type="evidence" value="ECO:0007669"/>
    <property type="project" value="UniProtKB-KW"/>
</dbReference>
<geneLocation type="plasmid" evidence="3">
    <name>pboct1</name>
</geneLocation>
<organism evidence="2 3">
    <name type="scientific">Brasilonema sennae CENA114</name>
    <dbReference type="NCBI Taxonomy" id="415709"/>
    <lineage>
        <taxon>Bacteria</taxon>
        <taxon>Bacillati</taxon>
        <taxon>Cyanobacteriota</taxon>
        <taxon>Cyanophyceae</taxon>
        <taxon>Nostocales</taxon>
        <taxon>Scytonemataceae</taxon>
        <taxon>Brasilonema</taxon>
        <taxon>Bromeliae group (in: Brasilonema)</taxon>
    </lineage>
</organism>
<protein>
    <submittedName>
        <fullName evidence="2">DNA-binding protein</fullName>
    </submittedName>
</protein>
<gene>
    <name evidence="2" type="ORF">DP114_33645</name>
</gene>
<keyword evidence="2" id="KW-0238">DNA-binding</keyword>
<keyword evidence="2" id="KW-0614">Plasmid</keyword>
<evidence type="ECO:0000313" key="2">
    <source>
        <dbReference type="EMBL" id="QDL12692.1"/>
    </source>
</evidence>
<dbReference type="RefSeq" id="WP_169266892.1">
    <property type="nucleotide sequence ID" value="NZ_CAWOXK010000002.1"/>
</dbReference>